<dbReference type="KEGG" id="cps:CPS_2085"/>
<evidence type="ECO:0000313" key="7">
    <source>
        <dbReference type="Proteomes" id="UP000000547"/>
    </source>
</evidence>
<dbReference type="Proteomes" id="UP000000547">
    <property type="component" value="Chromosome"/>
</dbReference>
<dbReference type="CDD" id="cd00038">
    <property type="entry name" value="CAP_ED"/>
    <property type="match status" value="1"/>
</dbReference>
<dbReference type="InterPro" id="IPR036388">
    <property type="entry name" value="WH-like_DNA-bd_sf"/>
</dbReference>
<dbReference type="SMART" id="SM00419">
    <property type="entry name" value="HTH_CRP"/>
    <property type="match status" value="1"/>
</dbReference>
<protein>
    <submittedName>
        <fullName evidence="6">Cyclic nucleotide binding protein</fullName>
    </submittedName>
</protein>
<dbReference type="HOGENOM" id="CLU_075053_3_2_6"/>
<dbReference type="STRING" id="167879.CPS_2085"/>
<dbReference type="SMART" id="SM00100">
    <property type="entry name" value="cNMP"/>
    <property type="match status" value="1"/>
</dbReference>
<dbReference type="Gene3D" id="1.10.10.10">
    <property type="entry name" value="Winged helix-like DNA-binding domain superfamily/Winged helix DNA-binding domain"/>
    <property type="match status" value="1"/>
</dbReference>
<dbReference type="Pfam" id="PF13545">
    <property type="entry name" value="HTH_Crp_2"/>
    <property type="match status" value="1"/>
</dbReference>
<dbReference type="EMBL" id="CP000083">
    <property type="protein sequence ID" value="AAZ27571.1"/>
    <property type="molecule type" value="Genomic_DNA"/>
</dbReference>
<feature type="domain" description="HTH crp-type" evidence="5">
    <location>
        <begin position="144"/>
        <end position="217"/>
    </location>
</feature>
<evidence type="ECO:0000313" key="6">
    <source>
        <dbReference type="EMBL" id="AAZ27571.1"/>
    </source>
</evidence>
<dbReference type="SUPFAM" id="SSF51206">
    <property type="entry name" value="cAMP-binding domain-like"/>
    <property type="match status" value="1"/>
</dbReference>
<dbReference type="InterPro" id="IPR018490">
    <property type="entry name" value="cNMP-bd_dom_sf"/>
</dbReference>
<dbReference type="RefSeq" id="WP_011042906.1">
    <property type="nucleotide sequence ID" value="NC_003910.7"/>
</dbReference>
<evidence type="ECO:0000256" key="1">
    <source>
        <dbReference type="ARBA" id="ARBA00023015"/>
    </source>
</evidence>
<dbReference type="InterPro" id="IPR050397">
    <property type="entry name" value="Env_Response_Regulators"/>
</dbReference>
<dbReference type="PROSITE" id="PS50042">
    <property type="entry name" value="CNMP_BINDING_3"/>
    <property type="match status" value="1"/>
</dbReference>
<feature type="domain" description="Cyclic nucleotide-binding" evidence="4">
    <location>
        <begin position="10"/>
        <end position="112"/>
    </location>
</feature>
<evidence type="ECO:0000256" key="3">
    <source>
        <dbReference type="ARBA" id="ARBA00023163"/>
    </source>
</evidence>
<dbReference type="DNASU" id="3521830"/>
<evidence type="ECO:0000259" key="4">
    <source>
        <dbReference type="PROSITE" id="PS50042"/>
    </source>
</evidence>
<dbReference type="PROSITE" id="PS51063">
    <property type="entry name" value="HTH_CRP_2"/>
    <property type="match status" value="1"/>
</dbReference>
<dbReference type="AlphaFoldDB" id="Q483F5"/>
<proteinExistence type="predicted"/>
<gene>
    <name evidence="6" type="ordered locus">CPS_2085</name>
</gene>
<dbReference type="InterPro" id="IPR012318">
    <property type="entry name" value="HTH_CRP"/>
</dbReference>
<sequence>MLVIPDLHNWRKNLPPIALEEIQQTLTLKSYKTNEFIYSAGDDSNKCFQVVSGEIKVCNYSLEGNELIISSLHANDCFGEMGLITGQKRINYAIAIKDVTVNVINSSDFDTICLKHPQILMSLNKFLCNRLQMAFEMMEDAYLLPLYQRLAKLLIKLALSNGESNPDGHIIIKNVSQESLGLMIGATRQSISRELKKMEEEGMISFKYTQLIIPNIKEMINQFENILTHEPLVSSYSK</sequence>
<dbReference type="InterPro" id="IPR036390">
    <property type="entry name" value="WH_DNA-bd_sf"/>
</dbReference>
<dbReference type="GO" id="GO:0003700">
    <property type="term" value="F:DNA-binding transcription factor activity"/>
    <property type="evidence" value="ECO:0007669"/>
    <property type="project" value="TreeGrafter"/>
</dbReference>
<evidence type="ECO:0000256" key="2">
    <source>
        <dbReference type="ARBA" id="ARBA00023125"/>
    </source>
</evidence>
<dbReference type="GO" id="GO:0005829">
    <property type="term" value="C:cytosol"/>
    <property type="evidence" value="ECO:0007669"/>
    <property type="project" value="TreeGrafter"/>
</dbReference>
<keyword evidence="3" id="KW-0804">Transcription</keyword>
<accession>Q483F5</accession>
<keyword evidence="2" id="KW-0238">DNA-binding</keyword>
<dbReference type="SUPFAM" id="SSF46785">
    <property type="entry name" value="Winged helix' DNA-binding domain"/>
    <property type="match status" value="1"/>
</dbReference>
<name>Q483F5_COLP3</name>
<dbReference type="InterPro" id="IPR014710">
    <property type="entry name" value="RmlC-like_jellyroll"/>
</dbReference>
<dbReference type="Gene3D" id="2.60.120.10">
    <property type="entry name" value="Jelly Rolls"/>
    <property type="match status" value="1"/>
</dbReference>
<dbReference type="SMR" id="Q483F5"/>
<dbReference type="PANTHER" id="PTHR24567:SF74">
    <property type="entry name" value="HTH-TYPE TRANSCRIPTIONAL REGULATOR ARCR"/>
    <property type="match status" value="1"/>
</dbReference>
<keyword evidence="1" id="KW-0805">Transcription regulation</keyword>
<dbReference type="InterPro" id="IPR000595">
    <property type="entry name" value="cNMP-bd_dom"/>
</dbReference>
<organism evidence="6 7">
    <name type="scientific">Colwellia psychrerythraea (strain 34H / ATCC BAA-681)</name>
    <name type="common">Vibrio psychroerythus</name>
    <dbReference type="NCBI Taxonomy" id="167879"/>
    <lineage>
        <taxon>Bacteria</taxon>
        <taxon>Pseudomonadati</taxon>
        <taxon>Pseudomonadota</taxon>
        <taxon>Gammaproteobacteria</taxon>
        <taxon>Alteromonadales</taxon>
        <taxon>Colwelliaceae</taxon>
        <taxon>Colwellia</taxon>
    </lineage>
</organism>
<dbReference type="GO" id="GO:0003677">
    <property type="term" value="F:DNA binding"/>
    <property type="evidence" value="ECO:0007669"/>
    <property type="project" value="UniProtKB-KW"/>
</dbReference>
<dbReference type="Pfam" id="PF00027">
    <property type="entry name" value="cNMP_binding"/>
    <property type="match status" value="1"/>
</dbReference>
<reference evidence="6" key="1">
    <citation type="journal article" date="2005" name="Proc. Natl. Acad. Sci. U.S.A.">
        <title>The psychrophilic lifestyle as revealed by the genome sequence of Colwellia psychrerythraea 34H through genomic and proteomic analyses.</title>
        <authorList>
            <person name="Methe B.A."/>
            <person name="Nelson K.E."/>
            <person name="Deming J.W."/>
            <person name="Momen B."/>
            <person name="Melamud E."/>
            <person name="Zhang X."/>
            <person name="Moult J."/>
            <person name="Madupu R."/>
            <person name="Nelson W.C."/>
            <person name="Dodson R.J."/>
            <person name="Brinkac L.M."/>
            <person name="Daugherty S.C."/>
            <person name="Durkin A.S."/>
            <person name="DeBoy R.T."/>
            <person name="Kolonay J.F."/>
            <person name="Sullivan S.A."/>
            <person name="Zhou L."/>
            <person name="Davidsen T.M."/>
            <person name="Wu M."/>
            <person name="Huston A.L."/>
            <person name="Lewis M."/>
            <person name="Weaver B."/>
            <person name="Weidman J.F."/>
            <person name="Khouri H."/>
            <person name="Utterback T.R."/>
            <person name="Feldblyum T.V."/>
            <person name="Fraser C.M."/>
        </authorList>
    </citation>
    <scope>NUCLEOTIDE SEQUENCE [LARGE SCALE GENOMIC DNA]</scope>
    <source>
        <strain evidence="6">34H</strain>
    </source>
</reference>
<dbReference type="PANTHER" id="PTHR24567">
    <property type="entry name" value="CRP FAMILY TRANSCRIPTIONAL REGULATORY PROTEIN"/>
    <property type="match status" value="1"/>
</dbReference>
<evidence type="ECO:0000259" key="5">
    <source>
        <dbReference type="PROSITE" id="PS51063"/>
    </source>
</evidence>